<feature type="non-terminal residue" evidence="1">
    <location>
        <position position="1"/>
    </location>
</feature>
<organism evidence="1 2">
    <name type="scientific">Datura stramonium</name>
    <name type="common">Jimsonweed</name>
    <name type="synonym">Common thornapple</name>
    <dbReference type="NCBI Taxonomy" id="4076"/>
    <lineage>
        <taxon>Eukaryota</taxon>
        <taxon>Viridiplantae</taxon>
        <taxon>Streptophyta</taxon>
        <taxon>Embryophyta</taxon>
        <taxon>Tracheophyta</taxon>
        <taxon>Spermatophyta</taxon>
        <taxon>Magnoliopsida</taxon>
        <taxon>eudicotyledons</taxon>
        <taxon>Gunneridae</taxon>
        <taxon>Pentapetalae</taxon>
        <taxon>asterids</taxon>
        <taxon>lamiids</taxon>
        <taxon>Solanales</taxon>
        <taxon>Solanaceae</taxon>
        <taxon>Solanoideae</taxon>
        <taxon>Datureae</taxon>
        <taxon>Datura</taxon>
    </lineage>
</organism>
<reference evidence="1 2" key="1">
    <citation type="journal article" date="2021" name="BMC Genomics">
        <title>Datura genome reveals duplications of psychoactive alkaloid biosynthetic genes and high mutation rate following tissue culture.</title>
        <authorList>
            <person name="Rajewski A."/>
            <person name="Carter-House D."/>
            <person name="Stajich J."/>
            <person name="Litt A."/>
        </authorList>
    </citation>
    <scope>NUCLEOTIDE SEQUENCE [LARGE SCALE GENOMIC DNA]</scope>
    <source>
        <strain evidence="1">AR-01</strain>
    </source>
</reference>
<dbReference type="Proteomes" id="UP000823775">
    <property type="component" value="Unassembled WGS sequence"/>
</dbReference>
<evidence type="ECO:0000313" key="2">
    <source>
        <dbReference type="Proteomes" id="UP000823775"/>
    </source>
</evidence>
<evidence type="ECO:0000313" key="1">
    <source>
        <dbReference type="EMBL" id="MCD9642794.1"/>
    </source>
</evidence>
<protein>
    <submittedName>
        <fullName evidence="1">Uncharacterized protein</fullName>
    </submittedName>
</protein>
<gene>
    <name evidence="1" type="ORF">HAX54_029807</name>
</gene>
<dbReference type="EMBL" id="JACEIK010003704">
    <property type="protein sequence ID" value="MCD9642794.1"/>
    <property type="molecule type" value="Genomic_DNA"/>
</dbReference>
<comment type="caution">
    <text evidence="1">The sequence shown here is derived from an EMBL/GenBank/DDBJ whole genome shotgun (WGS) entry which is preliminary data.</text>
</comment>
<sequence>KPGDKTELKKSPSFDFGFSYDARSAESDQTPLLYPEKTLTRSSSLGSRAKFSNLSAMRAEYSRNLLKYETVTVEENTNRIERNDYQA</sequence>
<proteinExistence type="predicted"/>
<keyword evidence="2" id="KW-1185">Reference proteome</keyword>
<name>A0ABS8V7G6_DATST</name>
<accession>A0ABS8V7G6</accession>